<dbReference type="Pfam" id="PF06827">
    <property type="entry name" value="zf-FPG_IleRS"/>
    <property type="match status" value="1"/>
</dbReference>
<reference evidence="14" key="1">
    <citation type="journal article" date="2020" name="mSystems">
        <title>Genome- and Community-Level Interaction Insights into Carbon Utilization and Element Cycling Functions of Hydrothermarchaeota in Hydrothermal Sediment.</title>
        <authorList>
            <person name="Zhou Z."/>
            <person name="Liu Y."/>
            <person name="Xu W."/>
            <person name="Pan J."/>
            <person name="Luo Z.H."/>
            <person name="Li M."/>
        </authorList>
    </citation>
    <scope>NUCLEOTIDE SEQUENCE [LARGE SCALE GENOMIC DNA]</scope>
    <source>
        <strain evidence="14">HyVt-219</strain>
    </source>
</reference>
<dbReference type="Gene3D" id="3.90.740.10">
    <property type="entry name" value="Valyl/Leucyl/Isoleucyl-tRNA synthetase, editing domain"/>
    <property type="match status" value="1"/>
</dbReference>
<dbReference type="FunFam" id="3.40.50.620:FF:000152">
    <property type="entry name" value="Isoleucine--tRNA ligase"/>
    <property type="match status" value="1"/>
</dbReference>
<evidence type="ECO:0000259" key="11">
    <source>
        <dbReference type="Pfam" id="PF00133"/>
    </source>
</evidence>
<keyword evidence="4" id="KW-0547">Nucleotide-binding</keyword>
<name>A0A7V0N0M1_UNCAE</name>
<keyword evidence="7" id="KW-0030">Aminoacyl-tRNA synthetase</keyword>
<dbReference type="Pfam" id="PF08264">
    <property type="entry name" value="Anticodon_1"/>
    <property type="match status" value="1"/>
</dbReference>
<keyword evidence="5" id="KW-0067">ATP-binding</keyword>
<dbReference type="AlphaFoldDB" id="A0A7V0N0M1"/>
<dbReference type="InterPro" id="IPR002301">
    <property type="entry name" value="Ile-tRNA-ligase"/>
</dbReference>
<dbReference type="GO" id="GO:0005524">
    <property type="term" value="F:ATP binding"/>
    <property type="evidence" value="ECO:0007669"/>
    <property type="project" value="UniProtKB-KW"/>
</dbReference>
<dbReference type="GO" id="GO:0006428">
    <property type="term" value="P:isoleucyl-tRNA aminoacylation"/>
    <property type="evidence" value="ECO:0007669"/>
    <property type="project" value="UniProtKB-UniRule"/>
</dbReference>
<feature type="domain" description="Aminoacyl-tRNA synthetase class Ia" evidence="11">
    <location>
        <begin position="27"/>
        <end position="638"/>
    </location>
</feature>
<keyword evidence="3 14" id="KW-0436">Ligase</keyword>
<dbReference type="InterPro" id="IPR002300">
    <property type="entry name" value="aa-tRNA-synth_Ia"/>
</dbReference>
<dbReference type="HAMAP" id="MF_02002">
    <property type="entry name" value="Ile_tRNA_synth_type1"/>
    <property type="match status" value="1"/>
</dbReference>
<proteinExistence type="inferred from homology"/>
<dbReference type="PANTHER" id="PTHR42765">
    <property type="entry name" value="SOLEUCYL-TRNA SYNTHETASE"/>
    <property type="match status" value="1"/>
</dbReference>
<gene>
    <name evidence="14" type="ORF">ENG47_04520</name>
</gene>
<dbReference type="SUPFAM" id="SSF50677">
    <property type="entry name" value="ValRS/IleRS/LeuRS editing domain"/>
    <property type="match status" value="1"/>
</dbReference>
<evidence type="ECO:0000256" key="3">
    <source>
        <dbReference type="ARBA" id="ARBA00022598"/>
    </source>
</evidence>
<dbReference type="CDD" id="cd07960">
    <property type="entry name" value="Anticodon_Ia_Ile_BEm"/>
    <property type="match status" value="1"/>
</dbReference>
<dbReference type="GO" id="GO:0002161">
    <property type="term" value="F:aminoacyl-tRNA deacylase activity"/>
    <property type="evidence" value="ECO:0007669"/>
    <property type="project" value="InterPro"/>
</dbReference>
<dbReference type="PANTHER" id="PTHR42765:SF1">
    <property type="entry name" value="ISOLEUCINE--TRNA LIGASE, MITOCHONDRIAL"/>
    <property type="match status" value="1"/>
</dbReference>
<keyword evidence="6" id="KW-0648">Protein biosynthesis</keyword>
<comment type="caution">
    <text evidence="14">The sequence shown here is derived from an EMBL/GenBank/DDBJ whole genome shotgun (WGS) entry which is preliminary data.</text>
</comment>
<dbReference type="InterPro" id="IPR009080">
    <property type="entry name" value="tRNAsynth_Ia_anticodon-bd"/>
</dbReference>
<evidence type="ECO:0000256" key="2">
    <source>
        <dbReference type="ARBA" id="ARBA00013165"/>
    </source>
</evidence>
<dbReference type="SUPFAM" id="SSF47323">
    <property type="entry name" value="Anticodon-binding domain of a subclass of class I aminoacyl-tRNA synthetases"/>
    <property type="match status" value="1"/>
</dbReference>
<dbReference type="GO" id="GO:0004822">
    <property type="term" value="F:isoleucine-tRNA ligase activity"/>
    <property type="evidence" value="ECO:0007669"/>
    <property type="project" value="UniProtKB-UniRule"/>
</dbReference>
<evidence type="ECO:0000259" key="13">
    <source>
        <dbReference type="Pfam" id="PF08264"/>
    </source>
</evidence>
<dbReference type="InterPro" id="IPR014729">
    <property type="entry name" value="Rossmann-like_a/b/a_fold"/>
</dbReference>
<dbReference type="GO" id="GO:0000049">
    <property type="term" value="F:tRNA binding"/>
    <property type="evidence" value="ECO:0007669"/>
    <property type="project" value="InterPro"/>
</dbReference>
<dbReference type="Gene3D" id="1.10.730.20">
    <property type="match status" value="1"/>
</dbReference>
<comment type="catalytic activity">
    <reaction evidence="9">
        <text>tRNA(Ile) + L-isoleucine + ATP = L-isoleucyl-tRNA(Ile) + AMP + diphosphate</text>
        <dbReference type="Rhea" id="RHEA:11060"/>
        <dbReference type="Rhea" id="RHEA-COMP:9666"/>
        <dbReference type="Rhea" id="RHEA-COMP:9695"/>
        <dbReference type="ChEBI" id="CHEBI:30616"/>
        <dbReference type="ChEBI" id="CHEBI:33019"/>
        <dbReference type="ChEBI" id="CHEBI:58045"/>
        <dbReference type="ChEBI" id="CHEBI:78442"/>
        <dbReference type="ChEBI" id="CHEBI:78528"/>
        <dbReference type="ChEBI" id="CHEBI:456215"/>
        <dbReference type="EC" id="6.1.1.5"/>
    </reaction>
</comment>
<evidence type="ECO:0000256" key="6">
    <source>
        <dbReference type="ARBA" id="ARBA00022917"/>
    </source>
</evidence>
<feature type="domain" description="Methionyl/Valyl/Leucyl/Isoleucyl-tRNA synthetase anticodon-binding" evidence="13">
    <location>
        <begin position="682"/>
        <end position="839"/>
    </location>
</feature>
<evidence type="ECO:0000256" key="4">
    <source>
        <dbReference type="ARBA" id="ARBA00022741"/>
    </source>
</evidence>
<dbReference type="EMBL" id="DRBC01000273">
    <property type="protein sequence ID" value="HDN85003.1"/>
    <property type="molecule type" value="Genomic_DNA"/>
</dbReference>
<dbReference type="InterPro" id="IPR050081">
    <property type="entry name" value="Ile-tRNA_ligase"/>
</dbReference>
<comment type="function">
    <text evidence="8">Catalyzes the attachment of isoleucine to tRNA(Ile). As IleRS can inadvertently accommodate and process structurally similar amino acids such as valine, to avoid such errors it has two additional distinct tRNA(Ile)-dependent editing activities. One activity is designated as 'pretransfer' editing and involves the hydrolysis of activated Val-AMP. The other activity is designated 'posttransfer' editing and involves deacylation of mischarged Val-tRNA(Ile).</text>
</comment>
<dbReference type="InterPro" id="IPR010663">
    <property type="entry name" value="Znf_FPG/IleRS"/>
</dbReference>
<accession>A0A7V0N0M1</accession>
<evidence type="ECO:0000256" key="7">
    <source>
        <dbReference type="ARBA" id="ARBA00023146"/>
    </source>
</evidence>
<feature type="domain" description="Zinc finger FPG/IleRS-type" evidence="12">
    <location>
        <begin position="886"/>
        <end position="910"/>
    </location>
</feature>
<dbReference type="Proteomes" id="UP000885660">
    <property type="component" value="Unassembled WGS sequence"/>
</dbReference>
<dbReference type="Pfam" id="PF00133">
    <property type="entry name" value="tRNA-synt_1"/>
    <property type="match status" value="1"/>
</dbReference>
<evidence type="ECO:0000259" key="12">
    <source>
        <dbReference type="Pfam" id="PF06827"/>
    </source>
</evidence>
<dbReference type="Gene3D" id="3.40.50.620">
    <property type="entry name" value="HUPs"/>
    <property type="match status" value="2"/>
</dbReference>
<dbReference type="PRINTS" id="PR00984">
    <property type="entry name" value="TRNASYNTHILE"/>
</dbReference>
<dbReference type="NCBIfam" id="TIGR00392">
    <property type="entry name" value="ileS"/>
    <property type="match status" value="1"/>
</dbReference>
<evidence type="ECO:0000256" key="1">
    <source>
        <dbReference type="ARBA" id="ARBA00006887"/>
    </source>
</evidence>
<dbReference type="InterPro" id="IPR033708">
    <property type="entry name" value="Anticodon_Ile_BEm"/>
</dbReference>
<feature type="non-terminal residue" evidence="14">
    <location>
        <position position="918"/>
    </location>
</feature>
<evidence type="ECO:0000256" key="9">
    <source>
        <dbReference type="ARBA" id="ARBA00048359"/>
    </source>
</evidence>
<dbReference type="InterPro" id="IPR009008">
    <property type="entry name" value="Val/Leu/Ile-tRNA-synth_edit"/>
</dbReference>
<dbReference type="CDD" id="cd00818">
    <property type="entry name" value="IleRS_core"/>
    <property type="match status" value="1"/>
</dbReference>
<sequence length="918" mass="107251">MDYSKTLNLPQTKFPMRANLPQREPVILQFWEKERIYERIRERKKNSPKFVLHDGPPYANGDIHLGQAFNKILKDIIVKYKTLKGYDAPFIPGWDCHGLPVEHQLFRELGVRKQDISCVEFRKKAREYAFSFVKRQREEFKRLGVFGRWERPYLTMNREYESEIVGYFGVLAEKGYIHRRLKPIYWCFNCQTALAEAEIEYKIKESPSIYVKFPVKLDTLPVSLDLPVYILIWTTTPWTLPANLAVAVHPEIEYVFVELEGEVILVAKSCVNNIESKKDKKGKELSSIQGKKLRGIKYLRPFSKEEGEILLADFVNTEEGTGCVHIAPGHGEEDYFLGIKNNLPIFSPVDDEGRFTGEVKEFEGIPVFEANSLIEKNLEERGMLFYREKLQHSYPHCWRCGKPVIFRATPQSFLIVDKHDWRERAINSVQSRVDWIPSRSRIRMESMLKERPDWCLSRQRYWGVGIPVVYCRRCKRPIINRQIVDLVKQEVLKEGSDVWFEKEARSFLPPGFKCPFCGGDEFEKEKDIVDVWFESGISHEAVVAKENELRDPADLYLEGSDQHRGWFQTSLLTSMALKDRPPYRKVLTHGFIVDAKGKKMSKSVGNVVDPQQIVKKYGAEILRLWTALEDYGEDVRISSQIIDYTIEVYRRIRNSYRFILGNLFDFSASKDKVEYERLRSVDRWILSRLQRLIEEVTRCYEDFRFHEAVQQIHGFTNNTLSAFYFDILKDRLYTFPSTSSDRRAAQTVLFSLLVNLSKLVSPILSFTAEEVWGYIRDIEANNEKSIFFSLWPEVDPKLIDAELEEKWKRILEVRDVVLKRMEEARQSGKISSSLEARLIIKAPLAILSILNEMKLAELKEIFIVSQLDLENAPGLEVKVQRATGRKCERCWNYSPRVGENKLHPTLCERCWRVVENLT</sequence>
<organism evidence="14">
    <name type="scientific">Aerophobetes bacterium</name>
    <dbReference type="NCBI Taxonomy" id="2030807"/>
    <lineage>
        <taxon>Bacteria</taxon>
        <taxon>Candidatus Aerophobota</taxon>
    </lineage>
</organism>
<dbReference type="GO" id="GO:0005829">
    <property type="term" value="C:cytosol"/>
    <property type="evidence" value="ECO:0007669"/>
    <property type="project" value="TreeGrafter"/>
</dbReference>
<protein>
    <recommendedName>
        <fullName evidence="2 10">Isoleucine--tRNA ligase</fullName>
        <ecNumber evidence="2 10">6.1.1.5</ecNumber>
    </recommendedName>
</protein>
<dbReference type="InterPro" id="IPR023585">
    <property type="entry name" value="Ile-tRNA-ligase_type1"/>
</dbReference>
<evidence type="ECO:0000256" key="5">
    <source>
        <dbReference type="ARBA" id="ARBA00022840"/>
    </source>
</evidence>
<dbReference type="EC" id="6.1.1.5" evidence="2 10"/>
<dbReference type="Gene3D" id="1.10.10.830">
    <property type="entry name" value="Ile-tRNA synthetase CP2 domain-like"/>
    <property type="match status" value="1"/>
</dbReference>
<comment type="similarity">
    <text evidence="1">Belongs to the class-I aminoacyl-tRNA synthetase family. IleS type 1 subfamily.</text>
</comment>
<dbReference type="InterPro" id="IPR013155">
    <property type="entry name" value="M/V/L/I-tRNA-synth_anticd-bd"/>
</dbReference>
<evidence type="ECO:0000256" key="10">
    <source>
        <dbReference type="NCBIfam" id="TIGR00392"/>
    </source>
</evidence>
<evidence type="ECO:0000313" key="14">
    <source>
        <dbReference type="EMBL" id="HDN85003.1"/>
    </source>
</evidence>
<dbReference type="SUPFAM" id="SSF52374">
    <property type="entry name" value="Nucleotidylyl transferase"/>
    <property type="match status" value="1"/>
</dbReference>
<evidence type="ECO:0000256" key="8">
    <source>
        <dbReference type="ARBA" id="ARBA00025217"/>
    </source>
</evidence>